<protein>
    <submittedName>
        <fullName evidence="2">Transcription repressor</fullName>
    </submittedName>
</protein>
<proteinExistence type="predicted"/>
<feature type="region of interest" description="Disordered" evidence="1">
    <location>
        <begin position="1"/>
        <end position="56"/>
    </location>
</feature>
<name>A0A5K3FPL6_MESCO</name>
<dbReference type="AlphaFoldDB" id="A0A5K3FPL6"/>
<evidence type="ECO:0000256" key="1">
    <source>
        <dbReference type="SAM" id="MobiDB-lite"/>
    </source>
</evidence>
<accession>A0A5K3FPL6</accession>
<dbReference type="WBParaSite" id="MCU_010219-RA">
    <property type="protein sequence ID" value="MCU_010219-RA"/>
    <property type="gene ID" value="MCU_010219"/>
</dbReference>
<feature type="compositionally biased region" description="Polar residues" evidence="1">
    <location>
        <begin position="22"/>
        <end position="34"/>
    </location>
</feature>
<feature type="compositionally biased region" description="Basic and acidic residues" evidence="1">
    <location>
        <begin position="35"/>
        <end position="56"/>
    </location>
</feature>
<organism evidence="2">
    <name type="scientific">Mesocestoides corti</name>
    <name type="common">Flatworm</name>
    <dbReference type="NCBI Taxonomy" id="53468"/>
    <lineage>
        <taxon>Eukaryota</taxon>
        <taxon>Metazoa</taxon>
        <taxon>Spiralia</taxon>
        <taxon>Lophotrochozoa</taxon>
        <taxon>Platyhelminthes</taxon>
        <taxon>Cestoda</taxon>
        <taxon>Eucestoda</taxon>
        <taxon>Cyclophyllidea</taxon>
        <taxon>Mesocestoididae</taxon>
        <taxon>Mesocestoides</taxon>
    </lineage>
</organism>
<evidence type="ECO:0000313" key="2">
    <source>
        <dbReference type="WBParaSite" id="MCU_010219-RA"/>
    </source>
</evidence>
<sequence length="139" mass="15606">MGQAASNRREQRPHKSVRRLSFTGSLRSNVSTSSRNDRKQMKFDVAHTREAKPRKLSRLEKRIQTAFCDDLGETLHDDKDLKELIRIICCSGGSEVGSDKCEFNTTVNPSSTSLERCSQWGPSLESLLSFPSTSTRIVS</sequence>
<reference evidence="2" key="1">
    <citation type="submission" date="2019-11" db="UniProtKB">
        <authorList>
            <consortium name="WormBaseParasite"/>
        </authorList>
    </citation>
    <scope>IDENTIFICATION</scope>
</reference>